<reference evidence="6 7" key="1">
    <citation type="submission" date="2019-05" db="EMBL/GenBank/DDBJ databases">
        <title>Panacibacter sp. strain 17mud1-8 Genome sequencing and assembly.</title>
        <authorList>
            <person name="Chhetri G."/>
        </authorList>
    </citation>
    <scope>NUCLEOTIDE SEQUENCE [LARGE SCALE GENOMIC DNA]</scope>
    <source>
        <strain evidence="6 7">17mud1-8</strain>
    </source>
</reference>
<dbReference type="EMBL" id="SZQL01000001">
    <property type="protein sequence ID" value="TKK71792.1"/>
    <property type="molecule type" value="Genomic_DNA"/>
</dbReference>
<evidence type="ECO:0000256" key="1">
    <source>
        <dbReference type="ARBA" id="ARBA00023002"/>
    </source>
</evidence>
<dbReference type="HAMAP" id="MF_01401">
    <property type="entry name" value="MsrA"/>
    <property type="match status" value="1"/>
</dbReference>
<dbReference type="OrthoDB" id="4174719at2"/>
<feature type="active site" evidence="4">
    <location>
        <position position="49"/>
    </location>
</feature>
<comment type="catalytic activity">
    <reaction evidence="3 4">
        <text>[thioredoxin]-disulfide + L-methionine + H2O = L-methionine (S)-S-oxide + [thioredoxin]-dithiol</text>
        <dbReference type="Rhea" id="RHEA:19993"/>
        <dbReference type="Rhea" id="RHEA-COMP:10698"/>
        <dbReference type="Rhea" id="RHEA-COMP:10700"/>
        <dbReference type="ChEBI" id="CHEBI:15377"/>
        <dbReference type="ChEBI" id="CHEBI:29950"/>
        <dbReference type="ChEBI" id="CHEBI:50058"/>
        <dbReference type="ChEBI" id="CHEBI:57844"/>
        <dbReference type="ChEBI" id="CHEBI:58772"/>
        <dbReference type="EC" id="1.8.4.11"/>
    </reaction>
</comment>
<dbReference type="RefSeq" id="WP_137260032.1">
    <property type="nucleotide sequence ID" value="NZ_SZQL01000001.1"/>
</dbReference>
<dbReference type="EC" id="1.8.4.11" evidence="4"/>
<dbReference type="PANTHER" id="PTHR43774">
    <property type="entry name" value="PEPTIDE METHIONINE SULFOXIDE REDUCTASE"/>
    <property type="match status" value="1"/>
</dbReference>
<feature type="domain" description="Peptide methionine sulphoxide reductase MsrA" evidence="5">
    <location>
        <begin position="42"/>
        <end position="192"/>
    </location>
</feature>
<accession>A0A4U3L9N1</accession>
<gene>
    <name evidence="4 6" type="primary">msrA</name>
    <name evidence="6" type="ORF">FC093_01880</name>
</gene>
<comment type="caution">
    <text evidence="6">The sequence shown here is derived from an EMBL/GenBank/DDBJ whole genome shotgun (WGS) entry which is preliminary data.</text>
</comment>
<comment type="catalytic activity">
    <reaction evidence="2 4">
        <text>L-methionyl-[protein] + [thioredoxin]-disulfide + H2O = L-methionyl-(S)-S-oxide-[protein] + [thioredoxin]-dithiol</text>
        <dbReference type="Rhea" id="RHEA:14217"/>
        <dbReference type="Rhea" id="RHEA-COMP:10698"/>
        <dbReference type="Rhea" id="RHEA-COMP:10700"/>
        <dbReference type="Rhea" id="RHEA-COMP:12313"/>
        <dbReference type="Rhea" id="RHEA-COMP:12315"/>
        <dbReference type="ChEBI" id="CHEBI:15377"/>
        <dbReference type="ChEBI" id="CHEBI:16044"/>
        <dbReference type="ChEBI" id="CHEBI:29950"/>
        <dbReference type="ChEBI" id="CHEBI:44120"/>
        <dbReference type="ChEBI" id="CHEBI:50058"/>
        <dbReference type="EC" id="1.8.4.11"/>
    </reaction>
</comment>
<evidence type="ECO:0000313" key="6">
    <source>
        <dbReference type="EMBL" id="TKK71792.1"/>
    </source>
</evidence>
<comment type="similarity">
    <text evidence="4">Belongs to the MsrA Met sulfoxide reductase family.</text>
</comment>
<dbReference type="PANTHER" id="PTHR43774:SF1">
    <property type="entry name" value="PEPTIDE METHIONINE SULFOXIDE REDUCTASE MSRA 2"/>
    <property type="match status" value="1"/>
</dbReference>
<dbReference type="SUPFAM" id="SSF55068">
    <property type="entry name" value="Peptide methionine sulfoxide reductase"/>
    <property type="match status" value="1"/>
</dbReference>
<dbReference type="Gene3D" id="3.30.1060.10">
    <property type="entry name" value="Peptide methionine sulphoxide reductase MsrA"/>
    <property type="match status" value="1"/>
</dbReference>
<dbReference type="GO" id="GO:0008113">
    <property type="term" value="F:peptide-methionine (S)-S-oxide reductase activity"/>
    <property type="evidence" value="ECO:0007669"/>
    <property type="project" value="UniProtKB-UniRule"/>
</dbReference>
<dbReference type="InterPro" id="IPR036509">
    <property type="entry name" value="Met_Sox_Rdtase_MsrA_sf"/>
</dbReference>
<dbReference type="NCBIfam" id="TIGR00401">
    <property type="entry name" value="msrA"/>
    <property type="match status" value="1"/>
</dbReference>
<evidence type="ECO:0000256" key="3">
    <source>
        <dbReference type="ARBA" id="ARBA00048782"/>
    </source>
</evidence>
<comment type="function">
    <text evidence="4">Has an important function as a repair enzyme for proteins that have been inactivated by oxidation. Catalyzes the reversible oxidation-reduction of methionine sulfoxide in proteins to methionine.</text>
</comment>
<evidence type="ECO:0000313" key="7">
    <source>
        <dbReference type="Proteomes" id="UP000305848"/>
    </source>
</evidence>
<evidence type="ECO:0000259" key="5">
    <source>
        <dbReference type="Pfam" id="PF01625"/>
    </source>
</evidence>
<keyword evidence="7" id="KW-1185">Reference proteome</keyword>
<keyword evidence="1 4" id="KW-0560">Oxidoreductase</keyword>
<dbReference type="InterPro" id="IPR002569">
    <property type="entry name" value="Met_Sox_Rdtase_MsrA_dom"/>
</dbReference>
<evidence type="ECO:0000256" key="2">
    <source>
        <dbReference type="ARBA" id="ARBA00047806"/>
    </source>
</evidence>
<protein>
    <recommendedName>
        <fullName evidence="4">Peptide methionine sulfoxide reductase MsrA</fullName>
        <shortName evidence="4">Protein-methionine-S-oxide reductase</shortName>
        <ecNumber evidence="4">1.8.4.11</ecNumber>
    </recommendedName>
    <alternativeName>
        <fullName evidence="4">Peptide-methionine (S)-S-oxide reductase</fullName>
        <shortName evidence="4">Peptide Met(O) reductase</shortName>
    </alternativeName>
</protein>
<dbReference type="GO" id="GO:0033744">
    <property type="term" value="F:L-methionine:thioredoxin-disulfide S-oxidoreductase activity"/>
    <property type="evidence" value="ECO:0007669"/>
    <property type="project" value="RHEA"/>
</dbReference>
<dbReference type="Pfam" id="PF01625">
    <property type="entry name" value="PMSR"/>
    <property type="match status" value="1"/>
</dbReference>
<proteinExistence type="inferred from homology"/>
<sequence>MKVSLIGCIVFCVMTIIACGQKNYKIPVSKHSATQELGKYKQATFAAGCFWHEEALFESVKGVKEAVSGYAGGTTKNPTYETVETGTTGHAETVNVYYDPAEVSYATLLQVYFTGQNPTQVNGQGSDIGTQYRSIVFYRNNDEKQQIENYIKNMQPRYKAPIAAAVKPFTTFWTAENYHQNYIENNPNSGYVQQVSIPEIQELQKELPQVIKPDHFY</sequence>
<evidence type="ECO:0000256" key="4">
    <source>
        <dbReference type="HAMAP-Rule" id="MF_01401"/>
    </source>
</evidence>
<dbReference type="PROSITE" id="PS51257">
    <property type="entry name" value="PROKAR_LIPOPROTEIN"/>
    <property type="match status" value="1"/>
</dbReference>
<dbReference type="AlphaFoldDB" id="A0A4U3L9N1"/>
<organism evidence="6 7">
    <name type="scientific">Ilyomonas limi</name>
    <dbReference type="NCBI Taxonomy" id="2575867"/>
    <lineage>
        <taxon>Bacteria</taxon>
        <taxon>Pseudomonadati</taxon>
        <taxon>Bacteroidota</taxon>
        <taxon>Chitinophagia</taxon>
        <taxon>Chitinophagales</taxon>
        <taxon>Chitinophagaceae</taxon>
        <taxon>Ilyomonas</taxon>
    </lineage>
</organism>
<dbReference type="Proteomes" id="UP000305848">
    <property type="component" value="Unassembled WGS sequence"/>
</dbReference>
<name>A0A4U3L9N1_9BACT</name>